<dbReference type="PROSITE" id="PS51371">
    <property type="entry name" value="CBS"/>
    <property type="match status" value="2"/>
</dbReference>
<dbReference type="SUPFAM" id="SSF54631">
    <property type="entry name" value="CBS-domain pair"/>
    <property type="match status" value="1"/>
</dbReference>
<reference evidence="11 12" key="1">
    <citation type="submission" date="2019-04" db="EMBL/GenBank/DDBJ databases">
        <title>Chitiniphilus eburnea sp. nov., a novel chitinolytic bacterium isolated from aquaculture sludge.</title>
        <authorList>
            <person name="Sheng M."/>
        </authorList>
    </citation>
    <scope>NUCLEOTIDE SEQUENCE [LARGE SCALE GENOMIC DNA]</scope>
    <source>
        <strain evidence="11 12">HX-2-15</strain>
    </source>
</reference>
<protein>
    <recommendedName>
        <fullName evidence="8">Magnesium and cobalt efflux protein CorC</fullName>
    </recommendedName>
</protein>
<dbReference type="InterPro" id="IPR016169">
    <property type="entry name" value="FAD-bd_PCMH_sub2"/>
</dbReference>
<keyword evidence="12" id="KW-1185">Reference proteome</keyword>
<comment type="function">
    <text evidence="7">Plays a role in the transport of magnesium and cobalt ions.</text>
</comment>
<evidence type="ECO:0000259" key="10">
    <source>
        <dbReference type="PROSITE" id="PS51371"/>
    </source>
</evidence>
<evidence type="ECO:0000256" key="4">
    <source>
        <dbReference type="ARBA" id="ARBA00022842"/>
    </source>
</evidence>
<name>A0A4V5MQG6_9NEIS</name>
<dbReference type="Gene3D" id="3.10.580.10">
    <property type="entry name" value="CBS-domain"/>
    <property type="match status" value="1"/>
</dbReference>
<keyword evidence="5 9" id="KW-0129">CBS domain</keyword>
<dbReference type="CDD" id="cd04590">
    <property type="entry name" value="CBS_pair_CorC_HlyC_assoc"/>
    <property type="match status" value="1"/>
</dbReference>
<dbReference type="InterPro" id="IPR005170">
    <property type="entry name" value="Transptr-assoc_dom"/>
</dbReference>
<sequence length="284" mass="32042">MDDSPSASPRTNWLERLTHFLLREPENRGELVDILHSAFERHLLDADALAMIEGALNVGDMQVRDVMVPRSQLSVIDIATPPEQFIPHAIETGHSRFPVIDGNKDNVLGILLAKDLLRYYVNRQSVELRDLLRPPVFTPETKRLNILLAEFRDTHNHLAIVVDEHGGVSGLVTLEDVIEQIVGDIADEHDKAEEHITPARNGLWRVKGTTEISDLNDILEIDLPCDEFRTVSGLITHELGHVPRRGEVVNIGRCHFRIIRADSRCVHAVTVRLQPTLIQTDLKH</sequence>
<comment type="similarity">
    <text evidence="1">Belongs to the UPF0053 family.</text>
</comment>
<dbReference type="GO" id="GO:0050660">
    <property type="term" value="F:flavin adenine dinucleotide binding"/>
    <property type="evidence" value="ECO:0007669"/>
    <property type="project" value="InterPro"/>
</dbReference>
<evidence type="ECO:0000256" key="1">
    <source>
        <dbReference type="ARBA" id="ARBA00006337"/>
    </source>
</evidence>
<dbReference type="InterPro" id="IPR046342">
    <property type="entry name" value="CBS_dom_sf"/>
</dbReference>
<evidence type="ECO:0000256" key="6">
    <source>
        <dbReference type="ARBA" id="ARBA00023285"/>
    </source>
</evidence>
<dbReference type="InterPro" id="IPR054115">
    <property type="entry name" value="CorC_N"/>
</dbReference>
<dbReference type="InterPro" id="IPR000644">
    <property type="entry name" value="CBS_dom"/>
</dbReference>
<dbReference type="SMART" id="SM00116">
    <property type="entry name" value="CBS"/>
    <property type="match status" value="2"/>
</dbReference>
<dbReference type="Proteomes" id="UP000310016">
    <property type="component" value="Unassembled WGS sequence"/>
</dbReference>
<proteinExistence type="inferred from homology"/>
<dbReference type="OrthoDB" id="9798188at2"/>
<evidence type="ECO:0000256" key="2">
    <source>
        <dbReference type="ARBA" id="ARBA00022448"/>
    </source>
</evidence>
<dbReference type="PANTHER" id="PTHR22777">
    <property type="entry name" value="HEMOLYSIN-RELATED"/>
    <property type="match status" value="1"/>
</dbReference>
<dbReference type="InterPro" id="IPR044751">
    <property type="entry name" value="Ion_transp-like_CBS"/>
</dbReference>
<dbReference type="PANTHER" id="PTHR22777:SF27">
    <property type="entry name" value="MAGNESIUM AND COBALT EFFLUX PROTEIN CORC"/>
    <property type="match status" value="1"/>
</dbReference>
<keyword evidence="6" id="KW-0170">Cobalt</keyword>
<comment type="caution">
    <text evidence="11">The sequence shown here is derived from an EMBL/GenBank/DDBJ whole genome shotgun (WGS) entry which is preliminary data.</text>
</comment>
<evidence type="ECO:0000313" key="12">
    <source>
        <dbReference type="Proteomes" id="UP000310016"/>
    </source>
</evidence>
<dbReference type="SMART" id="SM01091">
    <property type="entry name" value="CorC_HlyC"/>
    <property type="match status" value="1"/>
</dbReference>
<dbReference type="FunFam" id="3.10.580.10:FF:000002">
    <property type="entry name" value="Magnesium/cobalt efflux protein CorC"/>
    <property type="match status" value="1"/>
</dbReference>
<dbReference type="AlphaFoldDB" id="A0A4V5MQG6"/>
<dbReference type="SUPFAM" id="SSF56176">
    <property type="entry name" value="FAD-binding/transporter-associated domain-like"/>
    <property type="match status" value="1"/>
</dbReference>
<evidence type="ECO:0000256" key="7">
    <source>
        <dbReference type="ARBA" id="ARBA00037273"/>
    </source>
</evidence>
<evidence type="ECO:0000256" key="8">
    <source>
        <dbReference type="ARBA" id="ARBA00040729"/>
    </source>
</evidence>
<dbReference type="InterPro" id="IPR036318">
    <property type="entry name" value="FAD-bd_PCMH-like_sf"/>
</dbReference>
<dbReference type="Pfam" id="PF03471">
    <property type="entry name" value="CorC_HlyC"/>
    <property type="match status" value="1"/>
</dbReference>
<accession>A0A4V5MQG6</accession>
<dbReference type="RefSeq" id="WP_136773966.1">
    <property type="nucleotide sequence ID" value="NZ_CP156074.1"/>
</dbReference>
<evidence type="ECO:0000256" key="3">
    <source>
        <dbReference type="ARBA" id="ARBA00022737"/>
    </source>
</evidence>
<evidence type="ECO:0000256" key="9">
    <source>
        <dbReference type="PROSITE-ProRule" id="PRU00703"/>
    </source>
</evidence>
<dbReference type="GO" id="GO:0005886">
    <property type="term" value="C:plasma membrane"/>
    <property type="evidence" value="ECO:0007669"/>
    <property type="project" value="TreeGrafter"/>
</dbReference>
<dbReference type="Gene3D" id="3.30.465.10">
    <property type="match status" value="1"/>
</dbReference>
<feature type="domain" description="CBS" evidence="10">
    <location>
        <begin position="67"/>
        <end position="126"/>
    </location>
</feature>
<keyword evidence="3" id="KW-0677">Repeat</keyword>
<feature type="domain" description="CBS" evidence="10">
    <location>
        <begin position="131"/>
        <end position="191"/>
    </location>
</feature>
<evidence type="ECO:0000256" key="5">
    <source>
        <dbReference type="ARBA" id="ARBA00023122"/>
    </source>
</evidence>
<dbReference type="Pfam" id="PF00571">
    <property type="entry name" value="CBS"/>
    <property type="match status" value="2"/>
</dbReference>
<evidence type="ECO:0000313" key="11">
    <source>
        <dbReference type="EMBL" id="TJZ71718.1"/>
    </source>
</evidence>
<keyword evidence="4" id="KW-0460">Magnesium</keyword>
<gene>
    <name evidence="11" type="ORF">FAZ21_13505</name>
</gene>
<keyword evidence="2" id="KW-0813">Transport</keyword>
<organism evidence="11 12">
    <name type="scientific">Chitiniphilus eburneus</name>
    <dbReference type="NCBI Taxonomy" id="2571148"/>
    <lineage>
        <taxon>Bacteria</taxon>
        <taxon>Pseudomonadati</taxon>
        <taxon>Pseudomonadota</taxon>
        <taxon>Betaproteobacteria</taxon>
        <taxon>Neisseriales</taxon>
        <taxon>Chitinibacteraceae</taxon>
        <taxon>Chitiniphilus</taxon>
    </lineage>
</organism>
<dbReference type="Pfam" id="PF21917">
    <property type="entry name" value="NMB0537_N"/>
    <property type="match status" value="1"/>
</dbReference>
<dbReference type="EMBL" id="SUMF01000016">
    <property type="protein sequence ID" value="TJZ71718.1"/>
    <property type="molecule type" value="Genomic_DNA"/>
</dbReference>